<dbReference type="SUPFAM" id="SSF56925">
    <property type="entry name" value="OMPA-like"/>
    <property type="match status" value="1"/>
</dbReference>
<feature type="signal peptide" evidence="1">
    <location>
        <begin position="1"/>
        <end position="20"/>
    </location>
</feature>
<dbReference type="Proteomes" id="UP000317169">
    <property type="component" value="Unassembled WGS sequence"/>
</dbReference>
<evidence type="ECO:0008006" key="4">
    <source>
        <dbReference type="Google" id="ProtNLM"/>
    </source>
</evidence>
<dbReference type="AlphaFoldDB" id="A0A507ZRH8"/>
<evidence type="ECO:0000256" key="1">
    <source>
        <dbReference type="SAM" id="SignalP"/>
    </source>
</evidence>
<name>A0A507ZRH8_9FLAO</name>
<comment type="caution">
    <text evidence="2">The sequence shown here is derived from an EMBL/GenBank/DDBJ whole genome shotgun (WGS) entry which is preliminary data.</text>
</comment>
<dbReference type="InterPro" id="IPR011250">
    <property type="entry name" value="OMP/PagP_B-barrel"/>
</dbReference>
<evidence type="ECO:0000313" key="3">
    <source>
        <dbReference type="Proteomes" id="UP000317169"/>
    </source>
</evidence>
<accession>A0A507ZRH8</accession>
<gene>
    <name evidence="2" type="ORF">FKR84_03205</name>
</gene>
<protein>
    <recommendedName>
        <fullName evidence="4">Outer membrane protein beta-barrel domain-containing protein</fullName>
    </recommendedName>
</protein>
<sequence length="164" mass="18273">MKKYLLTAIIFATGILVSQAQEIAPNALGLRLGGANGVGAEVSYQRAFGDNNRMEFDLGWRDDNHFDLVKATALYHWVWNIDGGFNWYAGAGGGLGIVDDNHHYEDHHHDDGAFLYVAGNIGIEYNFDIPLILSIDFRPEIGFSDYDVIDDFAPDLAIGVRYQF</sequence>
<keyword evidence="3" id="KW-1185">Reference proteome</keyword>
<dbReference type="Gene3D" id="2.40.160.20">
    <property type="match status" value="1"/>
</dbReference>
<evidence type="ECO:0000313" key="2">
    <source>
        <dbReference type="EMBL" id="TQD40220.1"/>
    </source>
</evidence>
<dbReference type="OrthoDB" id="978645at2"/>
<feature type="chain" id="PRO_5021275416" description="Outer membrane protein beta-barrel domain-containing protein" evidence="1">
    <location>
        <begin position="21"/>
        <end position="164"/>
    </location>
</feature>
<dbReference type="RefSeq" id="WP_141420750.1">
    <property type="nucleotide sequence ID" value="NZ_VIAR01000002.1"/>
</dbReference>
<proteinExistence type="predicted"/>
<keyword evidence="1" id="KW-0732">Signal</keyword>
<organism evidence="2 3">
    <name type="scientific">Haloflavibacter putidus</name>
    <dbReference type="NCBI Taxonomy" id="2576776"/>
    <lineage>
        <taxon>Bacteria</taxon>
        <taxon>Pseudomonadati</taxon>
        <taxon>Bacteroidota</taxon>
        <taxon>Flavobacteriia</taxon>
        <taxon>Flavobacteriales</taxon>
        <taxon>Flavobacteriaceae</taxon>
        <taxon>Haloflavibacter</taxon>
    </lineage>
</organism>
<reference evidence="2 3" key="1">
    <citation type="submission" date="2019-06" db="EMBL/GenBank/DDBJ databases">
        <title>Flavibacter putida gen. nov., sp. nov., a novel marine bacterium of the family Flavobacteriaceae isolated from coastal seawater.</title>
        <authorList>
            <person name="Feng X."/>
        </authorList>
    </citation>
    <scope>NUCLEOTIDE SEQUENCE [LARGE SCALE GENOMIC DNA]</scope>
    <source>
        <strain evidence="2 3">PLHSN227</strain>
    </source>
</reference>
<dbReference type="EMBL" id="VIAR01000002">
    <property type="protein sequence ID" value="TQD40220.1"/>
    <property type="molecule type" value="Genomic_DNA"/>
</dbReference>